<proteinExistence type="predicted"/>
<dbReference type="GO" id="GO:0042813">
    <property type="term" value="F:Wnt receptor activity"/>
    <property type="evidence" value="ECO:0007669"/>
    <property type="project" value="TreeGrafter"/>
</dbReference>
<reference evidence="8" key="2">
    <citation type="submission" date="2025-08" db="UniProtKB">
        <authorList>
            <consortium name="Ensembl"/>
        </authorList>
    </citation>
    <scope>IDENTIFICATION</scope>
</reference>
<dbReference type="GO" id="GO:0005886">
    <property type="term" value="C:plasma membrane"/>
    <property type="evidence" value="ECO:0007669"/>
    <property type="project" value="TreeGrafter"/>
</dbReference>
<dbReference type="PROSITE" id="PS50038">
    <property type="entry name" value="FZ"/>
    <property type="match status" value="3"/>
</dbReference>
<dbReference type="InterPro" id="IPR020067">
    <property type="entry name" value="Frizzled_dom"/>
</dbReference>
<dbReference type="GO" id="GO:0046872">
    <property type="term" value="F:metal ion binding"/>
    <property type="evidence" value="ECO:0007669"/>
    <property type="project" value="UniProtKB-KW"/>
</dbReference>
<evidence type="ECO:0000256" key="3">
    <source>
        <dbReference type="ARBA" id="ARBA00022837"/>
    </source>
</evidence>
<evidence type="ECO:0000256" key="2">
    <source>
        <dbReference type="ARBA" id="ARBA00022723"/>
    </source>
</evidence>
<evidence type="ECO:0000259" key="7">
    <source>
        <dbReference type="PROSITE" id="PS50038"/>
    </source>
</evidence>
<comment type="caution">
    <text evidence="5">Lacks conserved residue(s) required for the propagation of feature annotation.</text>
</comment>
<evidence type="ECO:0000256" key="5">
    <source>
        <dbReference type="PROSITE-ProRule" id="PRU00090"/>
    </source>
</evidence>
<dbReference type="Proteomes" id="UP000694395">
    <property type="component" value="Chromosome 2"/>
</dbReference>
<keyword evidence="1" id="KW-0217">Developmental protein</keyword>
<sequence length="643" mass="72442">METWVLLVFRLLLFVQAAHSKQSCHPVTVDFCQDVGYNTTINPTRQTRGYDLRQLRQIVKTGCSPEVTVFLCGVVSPECVLDDKIPPCSWLCERVKNECEPVLREKGLNWPEKIRCEAYPKQSCANGQESIPAPNPAGTCEPIIIPLCKDLPYKDTIMPNLLNHSTQEVAGLELYQFYPLVKVQCSPHLQAFLCSVYTPECVSGKARPPYRALCELARKDCEVLMNKFGFQWPSQFECDTFATESCEHCGVTSAPSPEGPCQPITIPLCQGISYNLTAMPNLLGHKKQAEAAVKMAQMEYVLKLTCSVDIRFFLCSVYAPQCVEGEVQRPCRSLCERAKLGCDSVLNKFGMSWPDDLSCESFPEESCVRGDSNPEQLTAEELLVKLKELGHSVRDQSLSLQTAHILLVLEDKDKSGKLDVKEFHNLKHYVSVTKREYSESYEWQNPGFVTEYQMKNALDVRDLSLDDETFQTLWHRYSSGGGIKYDDFMAILTRLKILKARFKSRLISPCDAATDCEVASFSFSQVSLLWQSYHVMYCHVVSCLCPFPSPCLPLLVVVRLPFLPLFPPAVPCLLLTTSSPLFPPVPFFPLIRSLYLSLFLLLSLSDSCLLCFMPEPDCRHVCCNLVLSCRNLPVRLSLPMFGN</sequence>
<dbReference type="Gene3D" id="1.10.2000.10">
    <property type="entry name" value="Frizzled cysteine-rich domain"/>
    <property type="match status" value="3"/>
</dbReference>
<protein>
    <recommendedName>
        <fullName evidence="7">FZ domain-containing protein</fullName>
    </recommendedName>
</protein>
<feature type="signal peptide" evidence="6">
    <location>
        <begin position="1"/>
        <end position="20"/>
    </location>
</feature>
<organism evidence="8 9">
    <name type="scientific">Oncorhynchus mykiss</name>
    <name type="common">Rainbow trout</name>
    <name type="synonym">Salmo gairdneri</name>
    <dbReference type="NCBI Taxonomy" id="8022"/>
    <lineage>
        <taxon>Eukaryota</taxon>
        <taxon>Metazoa</taxon>
        <taxon>Chordata</taxon>
        <taxon>Craniata</taxon>
        <taxon>Vertebrata</taxon>
        <taxon>Euteleostomi</taxon>
        <taxon>Actinopterygii</taxon>
        <taxon>Neopterygii</taxon>
        <taxon>Teleostei</taxon>
        <taxon>Protacanthopterygii</taxon>
        <taxon>Salmoniformes</taxon>
        <taxon>Salmonidae</taxon>
        <taxon>Salmoninae</taxon>
        <taxon>Oncorhynchus</taxon>
    </lineage>
</organism>
<feature type="chain" id="PRO_5035481703" description="FZ domain-containing protein" evidence="6">
    <location>
        <begin position="21"/>
        <end position="643"/>
    </location>
</feature>
<dbReference type="GO" id="GO:0017147">
    <property type="term" value="F:Wnt-protein binding"/>
    <property type="evidence" value="ECO:0007669"/>
    <property type="project" value="TreeGrafter"/>
</dbReference>
<evidence type="ECO:0000256" key="6">
    <source>
        <dbReference type="SAM" id="SignalP"/>
    </source>
</evidence>
<dbReference type="PANTHER" id="PTHR11309:SF47">
    <property type="entry name" value="FRIZZLED"/>
    <property type="match status" value="1"/>
</dbReference>
<reference evidence="8" key="3">
    <citation type="submission" date="2025-09" db="UniProtKB">
        <authorList>
            <consortium name="Ensembl"/>
        </authorList>
    </citation>
    <scope>IDENTIFICATION</scope>
</reference>
<feature type="disulfide bond" evidence="5">
    <location>
        <begin position="214"/>
        <end position="238"/>
    </location>
</feature>
<keyword evidence="9" id="KW-1185">Reference proteome</keyword>
<dbReference type="AlphaFoldDB" id="A0A8K9Y4P8"/>
<gene>
    <name evidence="8" type="primary">LOC110486889</name>
</gene>
<evidence type="ECO:0000313" key="9">
    <source>
        <dbReference type="Proteomes" id="UP000694395"/>
    </source>
</evidence>
<keyword evidence="3" id="KW-0106">Calcium</keyword>
<name>A0A8K9Y4P8_ONCMY</name>
<dbReference type="InterPro" id="IPR036790">
    <property type="entry name" value="Frizzled_dom_sf"/>
</dbReference>
<dbReference type="PROSITE" id="PS00018">
    <property type="entry name" value="EF_HAND_1"/>
    <property type="match status" value="1"/>
</dbReference>
<feature type="disulfide bond" evidence="5">
    <location>
        <begin position="148"/>
        <end position="194"/>
    </location>
</feature>
<feature type="disulfide bond" evidence="5">
    <location>
        <begin position="92"/>
        <end position="116"/>
    </location>
</feature>
<evidence type="ECO:0000313" key="8">
    <source>
        <dbReference type="Ensembl" id="ENSOMYP00000142843.1"/>
    </source>
</evidence>
<feature type="disulfide bond" evidence="5">
    <location>
        <begin position="261"/>
        <end position="322"/>
    </location>
</feature>
<evidence type="ECO:0000256" key="1">
    <source>
        <dbReference type="ARBA" id="ARBA00022473"/>
    </source>
</evidence>
<reference evidence="8" key="1">
    <citation type="submission" date="2020-07" db="EMBL/GenBank/DDBJ databases">
        <title>A long reads based de novo assembly of the rainbow trout Arlee double haploid line genome.</title>
        <authorList>
            <person name="Gao G."/>
            <person name="Palti Y."/>
        </authorList>
    </citation>
    <scope>NUCLEOTIDE SEQUENCE [LARGE SCALE GENOMIC DNA]</scope>
</reference>
<dbReference type="InterPro" id="IPR018247">
    <property type="entry name" value="EF_Hand_1_Ca_BS"/>
</dbReference>
<feature type="disulfide bond" evidence="5">
    <location>
        <begin position="269"/>
        <end position="315"/>
    </location>
</feature>
<keyword evidence="2" id="KW-0479">Metal-binding</keyword>
<dbReference type="Gene3D" id="1.10.238.10">
    <property type="entry name" value="EF-hand"/>
    <property type="match status" value="1"/>
</dbReference>
<evidence type="ECO:0000256" key="4">
    <source>
        <dbReference type="ARBA" id="ARBA00023157"/>
    </source>
</evidence>
<dbReference type="SUPFAM" id="SSF63501">
    <property type="entry name" value="Frizzled cysteine-rich domain"/>
    <property type="match status" value="3"/>
</dbReference>
<dbReference type="GO" id="GO:0060070">
    <property type="term" value="P:canonical Wnt signaling pathway"/>
    <property type="evidence" value="ECO:0007669"/>
    <property type="project" value="TreeGrafter"/>
</dbReference>
<keyword evidence="4 5" id="KW-1015">Disulfide bond</keyword>
<feature type="domain" description="FZ" evidence="7">
    <location>
        <begin position="135"/>
        <end position="264"/>
    </location>
</feature>
<feature type="disulfide bond" evidence="5">
    <location>
        <begin position="140"/>
        <end position="201"/>
    </location>
</feature>
<dbReference type="GeneTree" id="ENSGT00940000166686"/>
<dbReference type="Ensembl" id="ENSOMYT00000126814.1">
    <property type="protein sequence ID" value="ENSOMYP00000142843.1"/>
    <property type="gene ID" value="ENSOMYG00000006890.2"/>
</dbReference>
<feature type="domain" description="FZ" evidence="7">
    <location>
        <begin position="19"/>
        <end position="127"/>
    </location>
</feature>
<dbReference type="PANTHER" id="PTHR11309">
    <property type="entry name" value="FRIZZLED"/>
    <property type="match status" value="1"/>
</dbReference>
<accession>A0A8K9Y4P8</accession>
<dbReference type="InterPro" id="IPR015526">
    <property type="entry name" value="Frizzled/SFRP"/>
</dbReference>
<dbReference type="InterPro" id="IPR011992">
    <property type="entry name" value="EF-hand-dom_pair"/>
</dbReference>
<feature type="domain" description="FZ" evidence="7">
    <location>
        <begin position="256"/>
        <end position="370"/>
    </location>
</feature>
<dbReference type="SMART" id="SM00063">
    <property type="entry name" value="FRI"/>
    <property type="match status" value="3"/>
</dbReference>
<keyword evidence="6" id="KW-0732">Signal</keyword>
<dbReference type="SUPFAM" id="SSF47473">
    <property type="entry name" value="EF-hand"/>
    <property type="match status" value="1"/>
</dbReference>
<dbReference type="GO" id="GO:0035567">
    <property type="term" value="P:non-canonical Wnt signaling pathway"/>
    <property type="evidence" value="ECO:0007669"/>
    <property type="project" value="TreeGrafter"/>
</dbReference>
<feature type="disulfide bond" evidence="5">
    <location>
        <begin position="335"/>
        <end position="359"/>
    </location>
</feature>
<dbReference type="Pfam" id="PF01392">
    <property type="entry name" value="Fz"/>
    <property type="match status" value="3"/>
</dbReference>